<comment type="caution">
    <text evidence="4">The sequence shown here is derived from an EMBL/GenBank/DDBJ whole genome shotgun (WGS) entry which is preliminary data.</text>
</comment>
<protein>
    <submittedName>
        <fullName evidence="4">3-oxoacyl-[acyl-carrier protein] reductase</fullName>
        <ecNumber evidence="4">1.1.1.100</ecNumber>
    </submittedName>
</protein>
<organism evidence="4 5">
    <name type="scientific">Allobranchiibius huperziae</name>
    <dbReference type="NCBI Taxonomy" id="1874116"/>
    <lineage>
        <taxon>Bacteria</taxon>
        <taxon>Bacillati</taxon>
        <taxon>Actinomycetota</taxon>
        <taxon>Actinomycetes</taxon>
        <taxon>Micrococcales</taxon>
        <taxon>Dermacoccaceae</taxon>
        <taxon>Allobranchiibius</taxon>
    </lineage>
</organism>
<dbReference type="Gene3D" id="3.40.50.720">
    <property type="entry name" value="NAD(P)-binding Rossmann-like Domain"/>
    <property type="match status" value="1"/>
</dbReference>
<name>A0A853DIK4_9MICO</name>
<dbReference type="GO" id="GO:0048038">
    <property type="term" value="F:quinone binding"/>
    <property type="evidence" value="ECO:0007669"/>
    <property type="project" value="TreeGrafter"/>
</dbReference>
<feature type="domain" description="Ketoreductase" evidence="3">
    <location>
        <begin position="5"/>
        <end position="174"/>
    </location>
</feature>
<dbReference type="Proteomes" id="UP000571817">
    <property type="component" value="Unassembled WGS sequence"/>
</dbReference>
<keyword evidence="5" id="KW-1185">Reference proteome</keyword>
<evidence type="ECO:0000256" key="1">
    <source>
        <dbReference type="ARBA" id="ARBA00006484"/>
    </source>
</evidence>
<dbReference type="PANTHER" id="PTHR42760:SF133">
    <property type="entry name" value="3-OXOACYL-[ACYL-CARRIER-PROTEIN] REDUCTASE"/>
    <property type="match status" value="1"/>
</dbReference>
<dbReference type="InterPro" id="IPR020904">
    <property type="entry name" value="Sc_DH/Rdtase_CS"/>
</dbReference>
<dbReference type="FunFam" id="3.40.50.720:FF:000173">
    <property type="entry name" value="3-oxoacyl-[acyl-carrier protein] reductase"/>
    <property type="match status" value="1"/>
</dbReference>
<dbReference type="InterPro" id="IPR057326">
    <property type="entry name" value="KR_dom"/>
</dbReference>
<dbReference type="SUPFAM" id="SSF51735">
    <property type="entry name" value="NAD(P)-binding Rossmann-fold domains"/>
    <property type="match status" value="1"/>
</dbReference>
<dbReference type="PROSITE" id="PS00061">
    <property type="entry name" value="ADH_SHORT"/>
    <property type="match status" value="1"/>
</dbReference>
<dbReference type="InterPro" id="IPR002347">
    <property type="entry name" value="SDR_fam"/>
</dbReference>
<dbReference type="SMART" id="SM00822">
    <property type="entry name" value="PKS_KR"/>
    <property type="match status" value="1"/>
</dbReference>
<comment type="similarity">
    <text evidence="1">Belongs to the short-chain dehydrogenases/reductases (SDR) family.</text>
</comment>
<keyword evidence="2 4" id="KW-0560">Oxidoreductase</keyword>
<sequence>MGESLSVLVFGASRGIGRATARKYQEAGHHVAGTRRAGGTVPEGVLGLEADVTDNASVQAALAAAVEAHGPLDVLVVTAGITRDNFLIRMSDEEVREVIETNLIGPINVVRNAWKGMWRARKGSIVLLSSTGAKVGQTAQSNYTASKAGLEGFVRSAAREGAARGIRINALAPGATDTDMLNAAPPAVIERMKDGIPMHRIAHEDEIASAIIDYAGMTYVTGQTLYVSGGV</sequence>
<dbReference type="PANTHER" id="PTHR42760">
    <property type="entry name" value="SHORT-CHAIN DEHYDROGENASES/REDUCTASES FAMILY MEMBER"/>
    <property type="match status" value="1"/>
</dbReference>
<gene>
    <name evidence="4" type="ORF">HNR15_003545</name>
</gene>
<evidence type="ECO:0000313" key="5">
    <source>
        <dbReference type="Proteomes" id="UP000571817"/>
    </source>
</evidence>
<dbReference type="PRINTS" id="PR00080">
    <property type="entry name" value="SDRFAMILY"/>
</dbReference>
<evidence type="ECO:0000256" key="2">
    <source>
        <dbReference type="ARBA" id="ARBA00023002"/>
    </source>
</evidence>
<dbReference type="EC" id="1.1.1.100" evidence="4"/>
<dbReference type="RefSeq" id="WP_179483918.1">
    <property type="nucleotide sequence ID" value="NZ_JACCFW010000003.1"/>
</dbReference>
<evidence type="ECO:0000259" key="3">
    <source>
        <dbReference type="SMART" id="SM00822"/>
    </source>
</evidence>
<accession>A0A853DIK4</accession>
<dbReference type="PRINTS" id="PR00081">
    <property type="entry name" value="GDHRDH"/>
</dbReference>
<dbReference type="InterPro" id="IPR036291">
    <property type="entry name" value="NAD(P)-bd_dom_sf"/>
</dbReference>
<proteinExistence type="inferred from homology"/>
<reference evidence="4 5" key="1">
    <citation type="submission" date="2020-07" db="EMBL/GenBank/DDBJ databases">
        <title>Sequencing the genomes of 1000 actinobacteria strains.</title>
        <authorList>
            <person name="Klenk H.-P."/>
        </authorList>
    </citation>
    <scope>NUCLEOTIDE SEQUENCE [LARGE SCALE GENOMIC DNA]</scope>
    <source>
        <strain evidence="4 5">DSM 29531</strain>
    </source>
</reference>
<dbReference type="AlphaFoldDB" id="A0A853DIK4"/>
<dbReference type="EMBL" id="JACCFW010000003">
    <property type="protein sequence ID" value="NYJ76527.1"/>
    <property type="molecule type" value="Genomic_DNA"/>
</dbReference>
<evidence type="ECO:0000313" key="4">
    <source>
        <dbReference type="EMBL" id="NYJ76527.1"/>
    </source>
</evidence>
<dbReference type="GO" id="GO:0004316">
    <property type="term" value="F:3-oxoacyl-[acyl-carrier-protein] reductase (NADPH) activity"/>
    <property type="evidence" value="ECO:0007669"/>
    <property type="project" value="UniProtKB-EC"/>
</dbReference>
<dbReference type="Pfam" id="PF13561">
    <property type="entry name" value="adh_short_C2"/>
    <property type="match status" value="1"/>
</dbReference>
<dbReference type="GO" id="GO:0006633">
    <property type="term" value="P:fatty acid biosynthetic process"/>
    <property type="evidence" value="ECO:0007669"/>
    <property type="project" value="TreeGrafter"/>
</dbReference>